<organism evidence="6 7">
    <name type="scientific">Clytia hemisphaerica</name>
    <dbReference type="NCBI Taxonomy" id="252671"/>
    <lineage>
        <taxon>Eukaryota</taxon>
        <taxon>Metazoa</taxon>
        <taxon>Cnidaria</taxon>
        <taxon>Hydrozoa</taxon>
        <taxon>Hydroidolina</taxon>
        <taxon>Leptothecata</taxon>
        <taxon>Obeliida</taxon>
        <taxon>Clytiidae</taxon>
        <taxon>Clytia</taxon>
    </lineage>
</organism>
<dbReference type="Proteomes" id="UP000594262">
    <property type="component" value="Unplaced"/>
</dbReference>
<feature type="signal peptide" evidence="5">
    <location>
        <begin position="1"/>
        <end position="21"/>
    </location>
</feature>
<protein>
    <submittedName>
        <fullName evidence="6">Uncharacterized protein</fullName>
    </submittedName>
</protein>
<dbReference type="InterPro" id="IPR026645">
    <property type="entry name" value="Dermatopontin"/>
</dbReference>
<dbReference type="PANTHER" id="PTHR15040:SF1">
    <property type="entry name" value="DERMATOPONTIN-LIKE ISOFORM X1"/>
    <property type="match status" value="1"/>
</dbReference>
<evidence type="ECO:0000256" key="5">
    <source>
        <dbReference type="SAM" id="SignalP"/>
    </source>
</evidence>
<keyword evidence="5" id="KW-0732">Signal</keyword>
<dbReference type="Gene3D" id="2.170.15.10">
    <property type="entry name" value="Proaerolysin, chain A, domain 3"/>
    <property type="match status" value="1"/>
</dbReference>
<evidence type="ECO:0000313" key="6">
    <source>
        <dbReference type="EnsemblMetazoa" id="CLYHEMP005294.1"/>
    </source>
</evidence>
<dbReference type="EnsemblMetazoa" id="CLYHEMT005294.1">
    <property type="protein sequence ID" value="CLYHEMP005294.1"/>
    <property type="gene ID" value="CLYHEMG005294"/>
</dbReference>
<dbReference type="GO" id="GO:0031012">
    <property type="term" value="C:extracellular matrix"/>
    <property type="evidence" value="ECO:0007669"/>
    <property type="project" value="TreeGrafter"/>
</dbReference>
<dbReference type="PANTHER" id="PTHR15040">
    <property type="entry name" value="DERMATOPONTIN-RELATED"/>
    <property type="match status" value="1"/>
</dbReference>
<comment type="similarity">
    <text evidence="2">Belongs to the dermatopontin family.</text>
</comment>
<accession>A0A7M5V847</accession>
<comment type="subcellular location">
    <subcellularLocation>
        <location evidence="1">Secreted</location>
    </subcellularLocation>
</comment>
<dbReference type="GO" id="GO:0030199">
    <property type="term" value="P:collagen fibril organization"/>
    <property type="evidence" value="ECO:0007669"/>
    <property type="project" value="TreeGrafter"/>
</dbReference>
<evidence type="ECO:0000256" key="4">
    <source>
        <dbReference type="ARBA" id="ARBA00023157"/>
    </source>
</evidence>
<keyword evidence="7" id="KW-1185">Reference proteome</keyword>
<evidence type="ECO:0000256" key="2">
    <source>
        <dbReference type="ARBA" id="ARBA00008712"/>
    </source>
</evidence>
<dbReference type="OrthoDB" id="5945504at2759"/>
<reference evidence="6" key="1">
    <citation type="submission" date="2021-01" db="UniProtKB">
        <authorList>
            <consortium name="EnsemblMetazoa"/>
        </authorList>
    </citation>
    <scope>IDENTIFICATION</scope>
</reference>
<dbReference type="GeneID" id="136799663"/>
<keyword evidence="4" id="KW-1015">Disulfide bond</keyword>
<keyword evidence="3" id="KW-0964">Secreted</keyword>
<dbReference type="AlphaFoldDB" id="A0A7M5V847"/>
<evidence type="ECO:0000256" key="1">
    <source>
        <dbReference type="ARBA" id="ARBA00004613"/>
    </source>
</evidence>
<sequence length="468" mass="53340">MAFVVKLATIFLWLLLSNVWTQYINEFDEELRFECPKNQYISEIGSKHQNAEEDRQWKYTCRSGLVNDQCDWSVDYVNNYDQIMDWKCAQNGLVAGVRSIHSNEREDRIWKFKCCQTPDSNEGCQNITMNEFDEFMDFIVPRGHAIIGFHSIHSNKREDRKWRANVCKFAKCQAIRMRVLSTIKPRQEQIKIIGIATSQGCSNKASFQTKLENTDSVIETSAFTTEKGTSFTFGRTLSVEVSGTIGFLGSGVDVSVGLQTTFENTWHWSSSKTKETSLKTSSSASQSLGYKGPGAALIIGYVTYYRYENTDVDVEYDITCDNGQHRKQRSKASLKLDRYSQTHFVQKHGAFYSKQNCDYGSNDCIRSLNGKKTLAPNKLISDFERCIEKANMKPTKPTTATTTTSRPTKIRHDVLSDVTRDTVKLKPRWKDNNKDNIFTGSAVTVNHVILNNIKFIVSILLSISIIFM</sequence>
<name>A0A7M5V847_9CNID</name>
<evidence type="ECO:0000256" key="3">
    <source>
        <dbReference type="ARBA" id="ARBA00022525"/>
    </source>
</evidence>
<evidence type="ECO:0000313" key="7">
    <source>
        <dbReference type="Proteomes" id="UP000594262"/>
    </source>
</evidence>
<dbReference type="GO" id="GO:0005615">
    <property type="term" value="C:extracellular space"/>
    <property type="evidence" value="ECO:0007669"/>
    <property type="project" value="TreeGrafter"/>
</dbReference>
<feature type="chain" id="PRO_5029805551" evidence="5">
    <location>
        <begin position="22"/>
        <end position="468"/>
    </location>
</feature>
<dbReference type="RefSeq" id="XP_066912483.1">
    <property type="nucleotide sequence ID" value="XM_067056382.1"/>
</dbReference>
<proteinExistence type="inferred from homology"/>
<dbReference type="Pfam" id="PF14704">
    <property type="entry name" value="DERM"/>
    <property type="match status" value="1"/>
</dbReference>